<dbReference type="Proteomes" id="UP000825051">
    <property type="component" value="Chromosome"/>
</dbReference>
<evidence type="ECO:0000313" key="4">
    <source>
        <dbReference type="EMBL" id="QYM80843.1"/>
    </source>
</evidence>
<name>A0A8F9XLM1_9BACT</name>
<dbReference type="SUPFAM" id="SSF53300">
    <property type="entry name" value="vWA-like"/>
    <property type="match status" value="1"/>
</dbReference>
<dbReference type="AlphaFoldDB" id="A0A8F9XLM1"/>
<dbReference type="EMBL" id="CP080507">
    <property type="protein sequence ID" value="QYM80843.1"/>
    <property type="molecule type" value="Genomic_DNA"/>
</dbReference>
<dbReference type="Pfam" id="PF00092">
    <property type="entry name" value="VWA"/>
    <property type="match status" value="1"/>
</dbReference>
<protein>
    <submittedName>
        <fullName evidence="4">VWA domain-containing protein</fullName>
    </submittedName>
</protein>
<evidence type="ECO:0000256" key="2">
    <source>
        <dbReference type="SAM" id="SignalP"/>
    </source>
</evidence>
<evidence type="ECO:0000256" key="1">
    <source>
        <dbReference type="SAM" id="MobiDB-lite"/>
    </source>
</evidence>
<dbReference type="InterPro" id="IPR051266">
    <property type="entry name" value="CLCR"/>
</dbReference>
<feature type="signal peptide" evidence="2">
    <location>
        <begin position="1"/>
        <end position="28"/>
    </location>
</feature>
<feature type="chain" id="PRO_5034551242" evidence="2">
    <location>
        <begin position="29"/>
        <end position="464"/>
    </location>
</feature>
<reference evidence="4" key="1">
    <citation type="submission" date="2021-08" db="EMBL/GenBank/DDBJ databases">
        <title>Genome of a novel bacterium of the phylum Verrucomicrobia, Oleiharenicola sp. KSB-15.</title>
        <authorList>
            <person name="Chung J.-H."/>
            <person name="Ahn J.-H."/>
            <person name="Yoon Y."/>
            <person name="Kim D.-Y."/>
            <person name="An S.-H."/>
            <person name="Park I."/>
            <person name="Yeon J."/>
        </authorList>
    </citation>
    <scope>NUCLEOTIDE SEQUENCE</scope>
    <source>
        <strain evidence="4">KSB-15</strain>
    </source>
</reference>
<sequence length="464" mass="49472">MAAFNPRKHMKRLLFSFAAALVSAASFAAVAQSAVRSVPESVRLRVEVDRRVLPADQTERAVLKIALDGVRLPRRDLRPPVNLALVIDRSGSMAGEKLAKAREAALEAVRRLAADDVVSLVVYDDQVETLVPAQRVGDGRRLAQAIGGIEAGGNTALYGGVVRGASEVRRLLEDRRFVNRVILLSDGLANVGPSSPEALGQLGRSLMKEGISVTTIGLGLGYNEDLMTRLAQRSDGNTYFVEDSGDLPRIFAAELGDVLNVVARRIVVEVELPEGVRPVGFVGRDGEISGQKARMSLNQLYGGQEKFALLEVEVAPGAAGREREIARAQVSFNDAVTGRDATLTAGRTVTFSADAADVVSSANHAVQADYAANVLAVAKDEAIALVDANRRAEAAEQLRARSAELNQLAVTYGNAEVQQLAAAAAPEAQKLEREGLDNAARKAYRTDSAQTRNQQGSSNSMGQR</sequence>
<dbReference type="PANTHER" id="PTHR10579">
    <property type="entry name" value="CALCIUM-ACTIVATED CHLORIDE CHANNEL REGULATOR"/>
    <property type="match status" value="1"/>
</dbReference>
<evidence type="ECO:0000259" key="3">
    <source>
        <dbReference type="PROSITE" id="PS50234"/>
    </source>
</evidence>
<accession>A0A8F9XLM1</accession>
<dbReference type="PANTHER" id="PTHR10579:SF43">
    <property type="entry name" value="ZINC FINGER (C3HC4-TYPE RING FINGER) FAMILY PROTEIN"/>
    <property type="match status" value="1"/>
</dbReference>
<dbReference type="Gene3D" id="3.40.50.410">
    <property type="entry name" value="von Willebrand factor, type A domain"/>
    <property type="match status" value="1"/>
</dbReference>
<feature type="region of interest" description="Disordered" evidence="1">
    <location>
        <begin position="424"/>
        <end position="464"/>
    </location>
</feature>
<dbReference type="InterPro" id="IPR036465">
    <property type="entry name" value="vWFA_dom_sf"/>
</dbReference>
<dbReference type="KEGG" id="ole:K0B96_13505"/>
<feature type="compositionally biased region" description="Basic and acidic residues" evidence="1">
    <location>
        <begin position="429"/>
        <end position="440"/>
    </location>
</feature>
<feature type="compositionally biased region" description="Polar residues" evidence="1">
    <location>
        <begin position="447"/>
        <end position="464"/>
    </location>
</feature>
<dbReference type="PROSITE" id="PS50234">
    <property type="entry name" value="VWFA"/>
    <property type="match status" value="1"/>
</dbReference>
<evidence type="ECO:0000313" key="5">
    <source>
        <dbReference type="Proteomes" id="UP000825051"/>
    </source>
</evidence>
<proteinExistence type="predicted"/>
<gene>
    <name evidence="4" type="ORF">K0B96_13505</name>
</gene>
<organism evidence="4 5">
    <name type="scientific">Horticoccus luteus</name>
    <dbReference type="NCBI Taxonomy" id="2862869"/>
    <lineage>
        <taxon>Bacteria</taxon>
        <taxon>Pseudomonadati</taxon>
        <taxon>Verrucomicrobiota</taxon>
        <taxon>Opitutia</taxon>
        <taxon>Opitutales</taxon>
        <taxon>Opitutaceae</taxon>
        <taxon>Horticoccus</taxon>
    </lineage>
</organism>
<feature type="domain" description="VWFA" evidence="3">
    <location>
        <begin position="82"/>
        <end position="255"/>
    </location>
</feature>
<keyword evidence="5" id="KW-1185">Reference proteome</keyword>
<keyword evidence="2" id="KW-0732">Signal</keyword>
<dbReference type="InterPro" id="IPR002035">
    <property type="entry name" value="VWF_A"/>
</dbReference>
<dbReference type="SMART" id="SM00327">
    <property type="entry name" value="VWA"/>
    <property type="match status" value="1"/>
</dbReference>